<sequence length="83" mass="8749">MLQENKQPSEAPGSPASTSNDMDELADGAQYPPLQNYSVLHGLVGPACIFLRQSIAITQMVCTALLSMQYAAHESTAASTAAH</sequence>
<reference evidence="2" key="1">
    <citation type="submission" date="2025-08" db="UniProtKB">
        <authorList>
            <consortium name="Ensembl"/>
        </authorList>
    </citation>
    <scope>IDENTIFICATION</scope>
</reference>
<organism evidence="2 3">
    <name type="scientific">Varanus komodoensis</name>
    <name type="common">Komodo dragon</name>
    <dbReference type="NCBI Taxonomy" id="61221"/>
    <lineage>
        <taxon>Eukaryota</taxon>
        <taxon>Metazoa</taxon>
        <taxon>Chordata</taxon>
        <taxon>Craniata</taxon>
        <taxon>Vertebrata</taxon>
        <taxon>Euteleostomi</taxon>
        <taxon>Lepidosauria</taxon>
        <taxon>Squamata</taxon>
        <taxon>Bifurcata</taxon>
        <taxon>Unidentata</taxon>
        <taxon>Episquamata</taxon>
        <taxon>Toxicofera</taxon>
        <taxon>Anguimorpha</taxon>
        <taxon>Paleoanguimorpha</taxon>
        <taxon>Varanoidea</taxon>
        <taxon>Varanidae</taxon>
        <taxon>Varanus</taxon>
    </lineage>
</organism>
<evidence type="ECO:0000313" key="2">
    <source>
        <dbReference type="Ensembl" id="ENSVKKP00000002688.1"/>
    </source>
</evidence>
<evidence type="ECO:0000256" key="1">
    <source>
        <dbReference type="SAM" id="MobiDB-lite"/>
    </source>
</evidence>
<accession>A0A8D2KRV8</accession>
<name>A0A8D2KRV8_VARKO</name>
<keyword evidence="3" id="KW-1185">Reference proteome</keyword>
<dbReference type="Ensembl" id="ENSVKKT00000002763.1">
    <property type="protein sequence ID" value="ENSVKKP00000002688.1"/>
    <property type="gene ID" value="ENSVKKG00000002128.1"/>
</dbReference>
<evidence type="ECO:0000313" key="3">
    <source>
        <dbReference type="Proteomes" id="UP000694545"/>
    </source>
</evidence>
<dbReference type="Proteomes" id="UP000694545">
    <property type="component" value="Unplaced"/>
</dbReference>
<proteinExistence type="predicted"/>
<dbReference type="AlphaFoldDB" id="A0A8D2KRV8"/>
<reference evidence="2" key="2">
    <citation type="submission" date="2025-09" db="UniProtKB">
        <authorList>
            <consortium name="Ensembl"/>
        </authorList>
    </citation>
    <scope>IDENTIFICATION</scope>
</reference>
<protein>
    <submittedName>
        <fullName evidence="2">Uncharacterized protein</fullName>
    </submittedName>
</protein>
<feature type="region of interest" description="Disordered" evidence="1">
    <location>
        <begin position="1"/>
        <end position="29"/>
    </location>
</feature>